<evidence type="ECO:0000313" key="1">
    <source>
        <dbReference type="EMBL" id="QKF80433.1"/>
    </source>
</evidence>
<evidence type="ECO:0000313" key="2">
    <source>
        <dbReference type="Proteomes" id="UP000509246"/>
    </source>
</evidence>
<protein>
    <submittedName>
        <fullName evidence="1">Uncharacterized protein</fullName>
    </submittedName>
</protein>
<accession>A0A7L5ID37</accession>
<reference evidence="1 2" key="1">
    <citation type="submission" date="2020-05" db="EMBL/GenBank/DDBJ databases">
        <title>Complete genome sequencing of Campylobacter and Arcobacter type strains.</title>
        <authorList>
            <person name="Miller W.G."/>
            <person name="Yee E."/>
        </authorList>
    </citation>
    <scope>NUCLEOTIDE SEQUENCE [LARGE SCALE GENOMIC DNA]</scope>
    <source>
        <strain evidence="1 2">CCUG 73571</strain>
    </source>
</reference>
<keyword evidence="2" id="KW-1185">Reference proteome</keyword>
<dbReference type="AlphaFoldDB" id="A0A7L5ID37"/>
<dbReference type="GeneID" id="56587304"/>
<dbReference type="KEGG" id="carm:CARM_1554"/>
<proteinExistence type="predicted"/>
<dbReference type="EMBL" id="CP053825">
    <property type="protein sequence ID" value="QKF80433.1"/>
    <property type="molecule type" value="Genomic_DNA"/>
</dbReference>
<name>A0A7L5ID37_9BACT</name>
<dbReference type="Proteomes" id="UP000509246">
    <property type="component" value="Chromosome"/>
</dbReference>
<organism evidence="1 2">
    <name type="scientific">Campylobacter armoricus</name>
    <dbReference type="NCBI Taxonomy" id="2505970"/>
    <lineage>
        <taxon>Bacteria</taxon>
        <taxon>Pseudomonadati</taxon>
        <taxon>Campylobacterota</taxon>
        <taxon>Epsilonproteobacteria</taxon>
        <taxon>Campylobacterales</taxon>
        <taxon>Campylobacteraceae</taxon>
        <taxon>Campylobacter</taxon>
    </lineage>
</organism>
<dbReference type="RefSeq" id="WP_139426492.1">
    <property type="nucleotide sequence ID" value="NZ_CBCSFY010000008.1"/>
</dbReference>
<sequence length="266" mass="31398">MKIFICGSISIKKLSDSSIKNLKNIMQKNYTVLVGDALGVDLNIQKFYNDNEYNNVVVYHINDFPRNKICDKFQSKKCNFDEKLEDKNNKEREKQTFKDEKMVQDCDFFYCIWDGKSKGSYTNIKKAIDSKKTFIKIECDEKEYVYYNNGAINNNSYTLTMLKNKIDEIFEKNNGYSLKEVFDILKEENAQHKIKFDDFKKNLVKAKLLEVLEKDKKVVYCPVEKRYGIENLYKGKPSSYRYTGEFIDLARKVFDVNYKEPSLFSC</sequence>
<gene>
    <name evidence="1" type="ORF">CARM_1554</name>
</gene>